<protein>
    <submittedName>
        <fullName evidence="5">Acetylxylan esterase</fullName>
    </submittedName>
</protein>
<dbReference type="GO" id="GO:0016787">
    <property type="term" value="F:hydrolase activity"/>
    <property type="evidence" value="ECO:0007669"/>
    <property type="project" value="UniProtKB-KW"/>
</dbReference>
<keyword evidence="1" id="KW-0378">Hydrolase</keyword>
<dbReference type="Gene3D" id="3.40.50.1820">
    <property type="entry name" value="alpha/beta hydrolase"/>
    <property type="match status" value="1"/>
</dbReference>
<feature type="domain" description="BD-FAE-like" evidence="4">
    <location>
        <begin position="76"/>
        <end position="268"/>
    </location>
</feature>
<dbReference type="InterPro" id="IPR050300">
    <property type="entry name" value="GDXG_lipolytic_enzyme"/>
</dbReference>
<accession>A0A7V8FIG6</accession>
<evidence type="ECO:0000259" key="4">
    <source>
        <dbReference type="Pfam" id="PF20434"/>
    </source>
</evidence>
<dbReference type="PANTHER" id="PTHR48081">
    <property type="entry name" value="AB HYDROLASE SUPERFAMILY PROTEIN C4A8.06C"/>
    <property type="match status" value="1"/>
</dbReference>
<dbReference type="InterPro" id="IPR049492">
    <property type="entry name" value="BD-FAE-like_dom"/>
</dbReference>
<evidence type="ECO:0000256" key="2">
    <source>
        <dbReference type="SAM" id="MobiDB-lite"/>
    </source>
</evidence>
<name>A0A7V8FIG6_STEMA</name>
<proteinExistence type="predicted"/>
<keyword evidence="3" id="KW-0732">Signal</keyword>
<gene>
    <name evidence="5" type="primary">axeA1_2</name>
    <name evidence="5" type="ORF">GAK31_01818</name>
</gene>
<dbReference type="EMBL" id="WNDS01000002">
    <property type="protein sequence ID" value="KAF1016327.1"/>
    <property type="molecule type" value="Genomic_DNA"/>
</dbReference>
<feature type="signal peptide" evidence="3">
    <location>
        <begin position="1"/>
        <end position="27"/>
    </location>
</feature>
<organism evidence="5 6">
    <name type="scientific">Stenotrophomonas maltophilia</name>
    <name type="common">Pseudomonas maltophilia</name>
    <name type="synonym">Xanthomonas maltophilia</name>
    <dbReference type="NCBI Taxonomy" id="40324"/>
    <lineage>
        <taxon>Bacteria</taxon>
        <taxon>Pseudomonadati</taxon>
        <taxon>Pseudomonadota</taxon>
        <taxon>Gammaproteobacteria</taxon>
        <taxon>Lysobacterales</taxon>
        <taxon>Lysobacteraceae</taxon>
        <taxon>Stenotrophomonas</taxon>
        <taxon>Stenotrophomonas maltophilia group</taxon>
    </lineage>
</organism>
<sequence length="347" mass="36421">MTYLTTAGRRLAACLLLGLLATSATHAQTAPATAAAPEVVHLWPNDHWQQRARGPEKVGAEGSAKGAVSGVSDARMEIYRPATPNGSAVVIFGGGVYFRIQIGGAARPAAQWLQSLGVTAAVVYYRLPADGWAPVSPFQDGQRAMRLMRARAAELGVDPQRIGAIGFSAGGNLAGVVATRFDAPFYAPVDAADQLSARPDFLGMIYPVVSMRAPLDQTRSRRELGTQADAEQAYSVEARVRKDMPPVFLAQAVDDHTVDVGHSVAMYQAVHGAGIPVELHLFEKGGHSWGLGAPGSLVGQWPRLFATWARSHGYLGAAPKQLTPLAGQAPATAKAAAPAQDDDGSGD</sequence>
<feature type="compositionally biased region" description="Low complexity" evidence="2">
    <location>
        <begin position="326"/>
        <end position="339"/>
    </location>
</feature>
<dbReference type="Pfam" id="PF20434">
    <property type="entry name" value="BD-FAE"/>
    <property type="match status" value="1"/>
</dbReference>
<feature type="region of interest" description="Disordered" evidence="2">
    <location>
        <begin position="326"/>
        <end position="347"/>
    </location>
</feature>
<evidence type="ECO:0000313" key="6">
    <source>
        <dbReference type="Proteomes" id="UP000487117"/>
    </source>
</evidence>
<evidence type="ECO:0000256" key="3">
    <source>
        <dbReference type="SAM" id="SignalP"/>
    </source>
</evidence>
<dbReference type="InterPro" id="IPR029058">
    <property type="entry name" value="AB_hydrolase_fold"/>
</dbReference>
<dbReference type="Proteomes" id="UP000487117">
    <property type="component" value="Unassembled WGS sequence"/>
</dbReference>
<dbReference type="AlphaFoldDB" id="A0A7V8FIG6"/>
<comment type="caution">
    <text evidence="5">The sequence shown here is derived from an EMBL/GenBank/DDBJ whole genome shotgun (WGS) entry which is preliminary data.</text>
</comment>
<evidence type="ECO:0000256" key="1">
    <source>
        <dbReference type="ARBA" id="ARBA00022801"/>
    </source>
</evidence>
<dbReference type="SUPFAM" id="SSF53474">
    <property type="entry name" value="alpha/beta-Hydrolases"/>
    <property type="match status" value="1"/>
</dbReference>
<reference evidence="6" key="1">
    <citation type="journal article" date="2020" name="MBio">
        <title>Horizontal gene transfer to a defensive symbiont with a reduced genome amongst a multipartite beetle microbiome.</title>
        <authorList>
            <person name="Waterworth S.C."/>
            <person name="Florez L.V."/>
            <person name="Rees E.R."/>
            <person name="Hertweck C."/>
            <person name="Kaltenpoth M."/>
            <person name="Kwan J.C."/>
        </authorList>
    </citation>
    <scope>NUCLEOTIDE SEQUENCE [LARGE SCALE GENOMIC DNA]</scope>
</reference>
<dbReference type="PANTHER" id="PTHR48081:SF6">
    <property type="entry name" value="PEPTIDASE S9 PROLYL OLIGOPEPTIDASE CATALYTIC DOMAIN-CONTAINING PROTEIN"/>
    <property type="match status" value="1"/>
</dbReference>
<evidence type="ECO:0000313" key="5">
    <source>
        <dbReference type="EMBL" id="KAF1016327.1"/>
    </source>
</evidence>
<feature type="chain" id="PRO_5031013949" evidence="3">
    <location>
        <begin position="28"/>
        <end position="347"/>
    </location>
</feature>